<evidence type="ECO:0008006" key="9">
    <source>
        <dbReference type="Google" id="ProtNLM"/>
    </source>
</evidence>
<dbReference type="Gene3D" id="3.80.10.10">
    <property type="entry name" value="Ribonuclease Inhibitor"/>
    <property type="match status" value="2"/>
</dbReference>
<evidence type="ECO:0000259" key="5">
    <source>
        <dbReference type="Pfam" id="PF00931"/>
    </source>
</evidence>
<dbReference type="GO" id="GO:0043531">
    <property type="term" value="F:ADP binding"/>
    <property type="evidence" value="ECO:0007669"/>
    <property type="project" value="InterPro"/>
</dbReference>
<feature type="domain" description="Disease resistance protein At4g27190-like leucine-rich repeats" evidence="6">
    <location>
        <begin position="976"/>
        <end position="1116"/>
    </location>
</feature>
<gene>
    <name evidence="7" type="ORF">L1049_022714</name>
</gene>
<keyword evidence="8" id="KW-1185">Reference proteome</keyword>
<keyword evidence="3" id="KW-0547">Nucleotide-binding</keyword>
<dbReference type="Proteomes" id="UP001415857">
    <property type="component" value="Unassembled WGS sequence"/>
</dbReference>
<dbReference type="InterPro" id="IPR057135">
    <property type="entry name" value="At4g27190-like_LRR"/>
</dbReference>
<keyword evidence="4" id="KW-0732">Signal</keyword>
<dbReference type="GO" id="GO:0005524">
    <property type="term" value="F:ATP binding"/>
    <property type="evidence" value="ECO:0007669"/>
    <property type="project" value="UniProtKB-KW"/>
</dbReference>
<feature type="chain" id="PRO_5042824063" description="AAA+ ATPase domain-containing protein" evidence="4">
    <location>
        <begin position="24"/>
        <end position="1238"/>
    </location>
</feature>
<dbReference type="EMBL" id="JBBPBK010000011">
    <property type="protein sequence ID" value="KAK9275448.1"/>
    <property type="molecule type" value="Genomic_DNA"/>
</dbReference>
<dbReference type="Pfam" id="PF00931">
    <property type="entry name" value="NB-ARC"/>
    <property type="match status" value="1"/>
</dbReference>
<protein>
    <recommendedName>
        <fullName evidence="9">AAA+ ATPase domain-containing protein</fullName>
    </recommendedName>
</protein>
<dbReference type="FunFam" id="3.40.50.300:FF:001091">
    <property type="entry name" value="Probable disease resistance protein At1g61300"/>
    <property type="match status" value="1"/>
</dbReference>
<evidence type="ECO:0000259" key="6">
    <source>
        <dbReference type="Pfam" id="PF23247"/>
    </source>
</evidence>
<keyword evidence="3" id="KW-0067">ATP-binding</keyword>
<proteinExistence type="inferred from homology"/>
<dbReference type="PRINTS" id="PR00364">
    <property type="entry name" value="DISEASERSIST"/>
</dbReference>
<reference evidence="7 8" key="1">
    <citation type="journal article" date="2024" name="Plant J.">
        <title>Genome sequences and population genomics reveal climatic adaptation and genomic divergence between two closely related sweetgum species.</title>
        <authorList>
            <person name="Xu W.Q."/>
            <person name="Ren C.Q."/>
            <person name="Zhang X.Y."/>
            <person name="Comes H.P."/>
            <person name="Liu X.H."/>
            <person name="Li Y.G."/>
            <person name="Kettle C.J."/>
            <person name="Jalonen R."/>
            <person name="Gaisberger H."/>
            <person name="Ma Y.Z."/>
            <person name="Qiu Y.X."/>
        </authorList>
    </citation>
    <scope>NUCLEOTIDE SEQUENCE [LARGE SCALE GENOMIC DNA]</scope>
    <source>
        <strain evidence="7">Hangzhou</strain>
    </source>
</reference>
<dbReference type="PANTHER" id="PTHR33463:SF198">
    <property type="entry name" value="RPP4C3"/>
    <property type="match status" value="1"/>
</dbReference>
<organism evidence="7 8">
    <name type="scientific">Liquidambar formosana</name>
    <name type="common">Formosan gum</name>
    <dbReference type="NCBI Taxonomy" id="63359"/>
    <lineage>
        <taxon>Eukaryota</taxon>
        <taxon>Viridiplantae</taxon>
        <taxon>Streptophyta</taxon>
        <taxon>Embryophyta</taxon>
        <taxon>Tracheophyta</taxon>
        <taxon>Spermatophyta</taxon>
        <taxon>Magnoliopsida</taxon>
        <taxon>eudicotyledons</taxon>
        <taxon>Gunneridae</taxon>
        <taxon>Pentapetalae</taxon>
        <taxon>Saxifragales</taxon>
        <taxon>Altingiaceae</taxon>
        <taxon>Liquidambar</taxon>
    </lineage>
</organism>
<dbReference type="InterPro" id="IPR050905">
    <property type="entry name" value="Plant_NBS-LRR"/>
</dbReference>
<evidence type="ECO:0000313" key="8">
    <source>
        <dbReference type="Proteomes" id="UP001415857"/>
    </source>
</evidence>
<comment type="caution">
    <text evidence="7">The sequence shown here is derived from an EMBL/GenBank/DDBJ whole genome shotgun (WGS) entry which is preliminary data.</text>
</comment>
<feature type="domain" description="Disease resistance protein At4g27190-like leucine-rich repeats" evidence="6">
    <location>
        <begin position="771"/>
        <end position="896"/>
    </location>
</feature>
<feature type="domain" description="NB-ARC" evidence="5">
    <location>
        <begin position="163"/>
        <end position="323"/>
    </location>
</feature>
<dbReference type="InterPro" id="IPR042197">
    <property type="entry name" value="Apaf_helical"/>
</dbReference>
<dbReference type="GO" id="GO:0006952">
    <property type="term" value="P:defense response"/>
    <property type="evidence" value="ECO:0007669"/>
    <property type="project" value="UniProtKB-KW"/>
</dbReference>
<dbReference type="PANTHER" id="PTHR33463">
    <property type="entry name" value="NB-ARC DOMAIN-CONTAINING PROTEIN-RELATED"/>
    <property type="match status" value="1"/>
</dbReference>
<evidence type="ECO:0000256" key="1">
    <source>
        <dbReference type="ARBA" id="ARBA00008894"/>
    </source>
</evidence>
<accession>A0AAP0RCZ2</accession>
<comment type="similarity">
    <text evidence="1">Belongs to the disease resistance NB-LRR family.</text>
</comment>
<dbReference type="InterPro" id="IPR002182">
    <property type="entry name" value="NB-ARC"/>
</dbReference>
<dbReference type="InterPro" id="IPR032675">
    <property type="entry name" value="LRR_dom_sf"/>
</dbReference>
<evidence type="ECO:0000313" key="7">
    <source>
        <dbReference type="EMBL" id="KAK9275448.1"/>
    </source>
</evidence>
<name>A0AAP0RCZ2_LIQFO</name>
<feature type="signal peptide" evidence="4">
    <location>
        <begin position="1"/>
        <end position="23"/>
    </location>
</feature>
<dbReference type="Gene3D" id="3.40.50.300">
    <property type="entry name" value="P-loop containing nucleotide triphosphate hydrolases"/>
    <property type="match status" value="1"/>
</dbReference>
<evidence type="ECO:0000256" key="2">
    <source>
        <dbReference type="ARBA" id="ARBA00022821"/>
    </source>
</evidence>
<dbReference type="SUPFAM" id="SSF52058">
    <property type="entry name" value="L domain-like"/>
    <property type="match status" value="1"/>
</dbReference>
<keyword evidence="2" id="KW-0611">Plant defense</keyword>
<dbReference type="Pfam" id="PF23247">
    <property type="entry name" value="LRR_RPS2"/>
    <property type="match status" value="2"/>
</dbReference>
<evidence type="ECO:0000256" key="3">
    <source>
        <dbReference type="ARBA" id="ARBA00022840"/>
    </source>
</evidence>
<sequence>MLSAAFWFLCGVFCLILWKIVENFVNYMVEKVRENLVEVIWEQVGYVTDHDGNIETLRTEVKKLGVIRKEVEHSVDEAHNNGQRIGDGADRWLKALDWINEDVKRLEDEATVTKWWFKGWCPNLISRYSLSREAKKKTHDVIGLQRDNTIGLIFSDFESRIKIVDEIMAALKDDKINAIGICGLGGVGKTTTAEKVRKRAKTEKVFDETVMTVVTQNPDPKKIQAEIAQQLGVKFDKDDFSERAFELRKELMDCKRRLVILDDVWARLDLKAIGIPFGGTVSMGCKVMLTSRNQDVCRGMKTFTIGVLSKPESWNLFKEKAGNSIEDSPNLRKIANKVVKECGGLPIAIITVGAALNGKEVGIWEDALLQLKMHIPENISGLTQGVYRSIELSYNFLESQEAKSCLLLCCLSEEDTDIEFEDLFKYGMGLGLFKGVDTLAEARKRVRTLVDKLKGFYLLLDSEWKECVKVHDVVRDVIKFKAKEGKEAFMFGDGQQLKEWATKGTNRRYSSLSLISNLNKISEHPERLACPKFDLLQLEGMDYPPGEVDDLSEGMRELKVLGMLKMSIPSSLTSISFLTDLRTLCLHDCNLKNISLIGELKTLTILSFRDSSIKELPQQIGNLTHLRLLDLTRCALLKKISSGVISSLIQLEELYLRNSGLWWAVGEEGRKENEVNLKELGSLRNLLALKTCLPTANFPGSNFLFQNLLSFRIHINTGDDLKWEPEDEFLKNEVHLNLDDTGIPTDSGINELLTKTDALCLKLKGVKKVFNDPSLVQLKTLKIYSCEGAEYLFDTVNLDLQSICPILKLLEIRDVDNLKMICHGQLPAGSFGELQYLALQNLPELMHLWKGPHQLVSLGNLRSIAVNRCNRLENLFSQSIVEGLVQLQFLTIKSCEMMEEIVATEGGEHGEATNKIRFPKLSELRLGELPSLICFCKKVVEIEFTQLSNLYLNDLPKLRTLFPNNLASKSKHDAATQYLFDKKVSSPAVSLCELRKMHVRKCSKLSIVVPSDSLQGFGNLEELTVQDCDSLVQVFEVEGLKVEERDIELLSKLKHLVLEDLHELKHILTREPKGILFFQNLRVLRVQNCKSLRNLFSTSTAKSVEQLQELVIINCEMMEEIVIKGENDEEYKTDKITIPQLKSLRLSHLPNLTCFYQGLYAFELPSLEHVTIRGCHKMKTFSFGFLSTPKLEKVVGLVSLLRTGDLNNATKAFAKEALELRELRNWETIAFYDDGNDI</sequence>
<dbReference type="AlphaFoldDB" id="A0AAP0RCZ2"/>
<evidence type="ECO:0000256" key="4">
    <source>
        <dbReference type="SAM" id="SignalP"/>
    </source>
</evidence>
<dbReference type="InterPro" id="IPR027417">
    <property type="entry name" value="P-loop_NTPase"/>
</dbReference>
<dbReference type="SUPFAM" id="SSF52540">
    <property type="entry name" value="P-loop containing nucleoside triphosphate hydrolases"/>
    <property type="match status" value="1"/>
</dbReference>
<dbReference type="Gene3D" id="1.10.8.430">
    <property type="entry name" value="Helical domain of apoptotic protease-activating factors"/>
    <property type="match status" value="1"/>
</dbReference>